<keyword evidence="1" id="KW-1133">Transmembrane helix</keyword>
<proteinExistence type="predicted"/>
<keyword evidence="1" id="KW-0472">Membrane</keyword>
<keyword evidence="3" id="KW-1185">Reference proteome</keyword>
<sequence length="89" mass="9911">MRRPEHQTALLCSLHLDPCIMQNTSFLQARCEEPIMTTDWGLPLLLALLLLALLYAFLYLPATAQRALLEQALRSNNTTAAVPTASEDD</sequence>
<protein>
    <submittedName>
        <fullName evidence="2">Uncharacterized protein</fullName>
    </submittedName>
</protein>
<dbReference type="EMBL" id="CADEAL010003957">
    <property type="protein sequence ID" value="CAB1447720.1"/>
    <property type="molecule type" value="Genomic_DNA"/>
</dbReference>
<evidence type="ECO:0000313" key="3">
    <source>
        <dbReference type="Proteomes" id="UP001153269"/>
    </source>
</evidence>
<dbReference type="Proteomes" id="UP001153269">
    <property type="component" value="Unassembled WGS sequence"/>
</dbReference>
<feature type="transmembrane region" description="Helical" evidence="1">
    <location>
        <begin position="40"/>
        <end position="60"/>
    </location>
</feature>
<accession>A0A9N7Z2S2</accession>
<evidence type="ECO:0000313" key="2">
    <source>
        <dbReference type="EMBL" id="CAB1447720.1"/>
    </source>
</evidence>
<organism evidence="2 3">
    <name type="scientific">Pleuronectes platessa</name>
    <name type="common">European plaice</name>
    <dbReference type="NCBI Taxonomy" id="8262"/>
    <lineage>
        <taxon>Eukaryota</taxon>
        <taxon>Metazoa</taxon>
        <taxon>Chordata</taxon>
        <taxon>Craniata</taxon>
        <taxon>Vertebrata</taxon>
        <taxon>Euteleostomi</taxon>
        <taxon>Actinopterygii</taxon>
        <taxon>Neopterygii</taxon>
        <taxon>Teleostei</taxon>
        <taxon>Neoteleostei</taxon>
        <taxon>Acanthomorphata</taxon>
        <taxon>Carangaria</taxon>
        <taxon>Pleuronectiformes</taxon>
        <taxon>Pleuronectoidei</taxon>
        <taxon>Pleuronectidae</taxon>
        <taxon>Pleuronectes</taxon>
    </lineage>
</organism>
<dbReference type="AlphaFoldDB" id="A0A9N7Z2S2"/>
<reference evidence="2" key="1">
    <citation type="submission" date="2020-03" db="EMBL/GenBank/DDBJ databases">
        <authorList>
            <person name="Weist P."/>
        </authorList>
    </citation>
    <scope>NUCLEOTIDE SEQUENCE</scope>
</reference>
<name>A0A9N7Z2S2_PLEPL</name>
<comment type="caution">
    <text evidence="2">The sequence shown here is derived from an EMBL/GenBank/DDBJ whole genome shotgun (WGS) entry which is preliminary data.</text>
</comment>
<keyword evidence="1" id="KW-0812">Transmembrane</keyword>
<gene>
    <name evidence="2" type="ORF">PLEPLA_LOCUS35397</name>
</gene>
<evidence type="ECO:0000256" key="1">
    <source>
        <dbReference type="SAM" id="Phobius"/>
    </source>
</evidence>